<proteinExistence type="predicted"/>
<evidence type="ECO:0000256" key="2">
    <source>
        <dbReference type="ARBA" id="ARBA00023125"/>
    </source>
</evidence>
<name>A4CNY7_ROBBH</name>
<dbReference type="InterPro" id="IPR018062">
    <property type="entry name" value="HTH_AraC-typ_CS"/>
</dbReference>
<feature type="domain" description="HTH araC/xylS-type" evidence="5">
    <location>
        <begin position="184"/>
        <end position="281"/>
    </location>
</feature>
<dbReference type="GO" id="GO:0003700">
    <property type="term" value="F:DNA-binding transcription factor activity"/>
    <property type="evidence" value="ECO:0007669"/>
    <property type="project" value="InterPro"/>
</dbReference>
<dbReference type="GO" id="GO:0043565">
    <property type="term" value="F:sequence-specific DNA binding"/>
    <property type="evidence" value="ECO:0007669"/>
    <property type="project" value="InterPro"/>
</dbReference>
<evidence type="ECO:0000256" key="1">
    <source>
        <dbReference type="ARBA" id="ARBA00023015"/>
    </source>
</evidence>
<dbReference type="eggNOG" id="COG2207">
    <property type="taxonomic scope" value="Bacteria"/>
</dbReference>
<dbReference type="STRING" id="313596.RB2501_00971"/>
<sequence>MQIRLETITSSEDRSFSLMFNPRLSDLFFWHFHPEFELVYIDNAWGNRHVGRHFSRYNQSDLVLIGSNIPHLNFDYGVTTDYRKAVLHMKKEWVESHFLGTRELTRINHLMRLSAHGIVFHGTIKPQVGESLFEMEGLSPDEQYFRLVGILQALAESLETEETELLHEQPYHNPASAVDQERIRKIFAYIDNHYREPIALEDIAGTCHLTREAFCRYFKKMTKYTFTEFLNRYRVSQAKRELLAGNTVGDACFASGFQSMSYFNRVFNRVAGMNPSDYRDSGEAFRNSPQPGPASTPGS</sequence>
<gene>
    <name evidence="6" type="ordered locus">RB2501_00971</name>
</gene>
<dbReference type="AlphaFoldDB" id="A4CNY7"/>
<dbReference type="EMBL" id="CP001712">
    <property type="protein sequence ID" value="EAR14604.1"/>
    <property type="molecule type" value="Genomic_DNA"/>
</dbReference>
<dbReference type="PANTHER" id="PTHR43280:SF27">
    <property type="entry name" value="TRANSCRIPTIONAL REGULATOR MTLR"/>
    <property type="match status" value="1"/>
</dbReference>
<keyword evidence="7" id="KW-1185">Reference proteome</keyword>
<dbReference type="Gene3D" id="1.10.10.60">
    <property type="entry name" value="Homeodomain-like"/>
    <property type="match status" value="2"/>
</dbReference>
<dbReference type="PROSITE" id="PS00041">
    <property type="entry name" value="HTH_ARAC_FAMILY_1"/>
    <property type="match status" value="1"/>
</dbReference>
<dbReference type="InterPro" id="IPR009057">
    <property type="entry name" value="Homeodomain-like_sf"/>
</dbReference>
<evidence type="ECO:0000313" key="6">
    <source>
        <dbReference type="EMBL" id="EAR14604.1"/>
    </source>
</evidence>
<reference evidence="6 7" key="1">
    <citation type="journal article" date="2009" name="J. Bacteriol.">
        <title>Complete genome sequence of Robiginitalea biformata HTCC2501.</title>
        <authorList>
            <person name="Oh H.M."/>
            <person name="Giovannoni S.J."/>
            <person name="Lee K."/>
            <person name="Ferriera S."/>
            <person name="Johnson J."/>
            <person name="Cho J.C."/>
        </authorList>
    </citation>
    <scope>NUCLEOTIDE SEQUENCE [LARGE SCALE GENOMIC DNA]</scope>
    <source>
        <strain evidence="7">ATCC BAA-864 / HTCC2501 / KCTC 12146</strain>
    </source>
</reference>
<dbReference type="RefSeq" id="WP_015755392.1">
    <property type="nucleotide sequence ID" value="NC_013222.1"/>
</dbReference>
<dbReference type="KEGG" id="rbi:RB2501_00971"/>
<dbReference type="SUPFAM" id="SSF46689">
    <property type="entry name" value="Homeodomain-like"/>
    <property type="match status" value="2"/>
</dbReference>
<evidence type="ECO:0000256" key="3">
    <source>
        <dbReference type="ARBA" id="ARBA00023163"/>
    </source>
</evidence>
<dbReference type="HOGENOM" id="CLU_000445_88_3_10"/>
<organism evidence="6 7">
    <name type="scientific">Robiginitalea biformata (strain ATCC BAA-864 / DSM 15991 / KCTC 12146 / HTCC2501)</name>
    <dbReference type="NCBI Taxonomy" id="313596"/>
    <lineage>
        <taxon>Bacteria</taxon>
        <taxon>Pseudomonadati</taxon>
        <taxon>Bacteroidota</taxon>
        <taxon>Flavobacteriia</taxon>
        <taxon>Flavobacteriales</taxon>
        <taxon>Flavobacteriaceae</taxon>
        <taxon>Robiginitalea</taxon>
    </lineage>
</organism>
<keyword evidence="3" id="KW-0804">Transcription</keyword>
<keyword evidence="1" id="KW-0805">Transcription regulation</keyword>
<dbReference type="InterPro" id="IPR018060">
    <property type="entry name" value="HTH_AraC"/>
</dbReference>
<dbReference type="PROSITE" id="PS01124">
    <property type="entry name" value="HTH_ARAC_FAMILY_2"/>
    <property type="match status" value="1"/>
</dbReference>
<evidence type="ECO:0000256" key="4">
    <source>
        <dbReference type="SAM" id="MobiDB-lite"/>
    </source>
</evidence>
<evidence type="ECO:0000259" key="5">
    <source>
        <dbReference type="PROSITE" id="PS01124"/>
    </source>
</evidence>
<dbReference type="PANTHER" id="PTHR43280">
    <property type="entry name" value="ARAC-FAMILY TRANSCRIPTIONAL REGULATOR"/>
    <property type="match status" value="1"/>
</dbReference>
<dbReference type="SMART" id="SM00342">
    <property type="entry name" value="HTH_ARAC"/>
    <property type="match status" value="1"/>
</dbReference>
<dbReference type="Proteomes" id="UP000009049">
    <property type="component" value="Chromosome"/>
</dbReference>
<feature type="compositionally biased region" description="Pro residues" evidence="4">
    <location>
        <begin position="290"/>
        <end position="299"/>
    </location>
</feature>
<dbReference type="OrthoDB" id="1410704at2"/>
<dbReference type="Pfam" id="PF12833">
    <property type="entry name" value="HTH_18"/>
    <property type="match status" value="1"/>
</dbReference>
<accession>A4CNY7</accession>
<protein>
    <submittedName>
        <fullName evidence="6">Transcriptional regulator, AraC family protein</fullName>
    </submittedName>
</protein>
<evidence type="ECO:0000313" key="7">
    <source>
        <dbReference type="Proteomes" id="UP000009049"/>
    </source>
</evidence>
<keyword evidence="2" id="KW-0238">DNA-binding</keyword>
<feature type="region of interest" description="Disordered" evidence="4">
    <location>
        <begin position="278"/>
        <end position="299"/>
    </location>
</feature>